<dbReference type="SMART" id="SM00304">
    <property type="entry name" value="HAMP"/>
    <property type="match status" value="1"/>
</dbReference>
<evidence type="ECO:0000256" key="4">
    <source>
        <dbReference type="ARBA" id="ARBA00023012"/>
    </source>
</evidence>
<evidence type="ECO:0000256" key="3">
    <source>
        <dbReference type="ARBA" id="ARBA00022553"/>
    </source>
</evidence>
<keyword evidence="5" id="KW-1133">Transmembrane helix</keyword>
<keyword evidence="7" id="KW-0418">Kinase</keyword>
<dbReference type="InterPro" id="IPR038188">
    <property type="entry name" value="TorS_sensor_sf"/>
</dbReference>
<dbReference type="Pfam" id="PF21689">
    <property type="entry name" value="TorS_sensor_domain"/>
    <property type="match status" value="1"/>
</dbReference>
<dbReference type="PROSITE" id="PS50885">
    <property type="entry name" value="HAMP"/>
    <property type="match status" value="1"/>
</dbReference>
<keyword evidence="5" id="KW-0472">Membrane</keyword>
<dbReference type="InterPro" id="IPR036097">
    <property type="entry name" value="HisK_dim/P_sf"/>
</dbReference>
<evidence type="ECO:0000313" key="8">
    <source>
        <dbReference type="Proteomes" id="UP001210678"/>
    </source>
</evidence>
<dbReference type="Pfam" id="PF00512">
    <property type="entry name" value="HisKA"/>
    <property type="match status" value="1"/>
</dbReference>
<dbReference type="PANTHER" id="PTHR45339">
    <property type="entry name" value="HYBRID SIGNAL TRANSDUCTION HISTIDINE KINASE J"/>
    <property type="match status" value="1"/>
</dbReference>
<feature type="transmembrane region" description="Helical" evidence="5">
    <location>
        <begin position="337"/>
        <end position="360"/>
    </location>
</feature>
<dbReference type="Pfam" id="PF00672">
    <property type="entry name" value="HAMP"/>
    <property type="match status" value="1"/>
</dbReference>
<evidence type="ECO:0000256" key="1">
    <source>
        <dbReference type="ARBA" id="ARBA00000085"/>
    </source>
</evidence>
<accession>A0ABT4YX67</accession>
<evidence type="ECO:0000259" key="6">
    <source>
        <dbReference type="PROSITE" id="PS50885"/>
    </source>
</evidence>
<dbReference type="CDD" id="cd16172">
    <property type="entry name" value="TorS_sensor_domain"/>
    <property type="match status" value="1"/>
</dbReference>
<name>A0ABT4YX67_9VIBR</name>
<protein>
    <recommendedName>
        <fullName evidence="2">histidine kinase</fullName>
        <ecNumber evidence="2">2.7.13.3</ecNumber>
    </recommendedName>
</protein>
<dbReference type="PANTHER" id="PTHR45339:SF1">
    <property type="entry name" value="HYBRID SIGNAL TRANSDUCTION HISTIDINE KINASE J"/>
    <property type="match status" value="1"/>
</dbReference>
<dbReference type="SMART" id="SM00388">
    <property type="entry name" value="HisKA"/>
    <property type="match status" value="1"/>
</dbReference>
<dbReference type="CDD" id="cd00082">
    <property type="entry name" value="HisKA"/>
    <property type="match status" value="1"/>
</dbReference>
<dbReference type="InterPro" id="IPR003660">
    <property type="entry name" value="HAMP_dom"/>
</dbReference>
<evidence type="ECO:0000313" key="7">
    <source>
        <dbReference type="EMBL" id="MDB1126187.1"/>
    </source>
</evidence>
<dbReference type="Gene3D" id="1.20.58.920">
    <property type="match status" value="1"/>
</dbReference>
<sequence>MLLASASIGRKLLLSFASMAGLLILAVVIGTSGFSFVAETEKQVIDSSVPAMIQAREVSEQSSRILSSLGVLSNAKTEKERQQAGLLLFAQLEKLLEKIKQLGDKPFDVAILERLENRVQDVIDTIVELGVVVEEKIFLEHAIILQVEEMRQLAAELETLTRTQVLNTSTIAVANVTNIYNLIKEQDKESVYQALDNLIEVDLDLSERLHELHLLAFQMLAHIEEAKTLTNSTRIQQLRVEFDHNVEIIKRRIQSVEDPTRSRQMQALVNELELKKEVFDYLEQRYDNSENAESLKALNLTQLSELNKTVSLLVDESNSDTALAIEDLSETLNYAKWSLIVLSLFGLVAVSFILWNVVYLSVVKKLHIYSDAIRSVAKGELDFDIDVKGSDELAQMGKAIVTARDTAEKLQTVAASEALAKTELEDHKAHLEQTITERTKQLRTTNDKLNQEVSKHNLARLEAEQANRAKTAFLSTMSHEIRTPMNGVLGTATLLGETPLNSKQEQYVDVINRSGTALLGILNDVLDYSKIEAGFLEIRKEAFNLFELVTDAYQLQRSNALEKNSIFPCMLIRKLGVTGLATRRE</sequence>
<dbReference type="CDD" id="cd06225">
    <property type="entry name" value="HAMP"/>
    <property type="match status" value="1"/>
</dbReference>
<proteinExistence type="predicted"/>
<keyword evidence="5" id="KW-0812">Transmembrane</keyword>
<keyword evidence="3" id="KW-0597">Phosphoprotein</keyword>
<feature type="transmembrane region" description="Helical" evidence="5">
    <location>
        <begin position="12"/>
        <end position="38"/>
    </location>
</feature>
<keyword evidence="4" id="KW-0902">Two-component regulatory system</keyword>
<dbReference type="EC" id="2.7.13.3" evidence="2"/>
<comment type="caution">
    <text evidence="7">The sequence shown here is derived from an EMBL/GenBank/DDBJ whole genome shotgun (WGS) entry which is preliminary data.</text>
</comment>
<evidence type="ECO:0000256" key="5">
    <source>
        <dbReference type="SAM" id="Phobius"/>
    </source>
</evidence>
<dbReference type="SUPFAM" id="SSF47384">
    <property type="entry name" value="Homodimeric domain of signal transducing histidine kinase"/>
    <property type="match status" value="1"/>
</dbReference>
<dbReference type="Gene3D" id="1.10.287.130">
    <property type="match status" value="1"/>
</dbReference>
<dbReference type="InterPro" id="IPR003661">
    <property type="entry name" value="HisK_dim/P_dom"/>
</dbReference>
<dbReference type="Gene3D" id="6.10.340.10">
    <property type="match status" value="1"/>
</dbReference>
<gene>
    <name evidence="7" type="ORF">PGX00_21965</name>
</gene>
<feature type="domain" description="HAMP" evidence="6">
    <location>
        <begin position="360"/>
        <end position="412"/>
    </location>
</feature>
<evidence type="ECO:0000256" key="2">
    <source>
        <dbReference type="ARBA" id="ARBA00012438"/>
    </source>
</evidence>
<dbReference type="InterPro" id="IPR037952">
    <property type="entry name" value="Sensor_TorS"/>
</dbReference>
<comment type="catalytic activity">
    <reaction evidence="1">
        <text>ATP + protein L-histidine = ADP + protein N-phospho-L-histidine.</text>
        <dbReference type="EC" id="2.7.13.3"/>
    </reaction>
</comment>
<dbReference type="GO" id="GO:0016301">
    <property type="term" value="F:kinase activity"/>
    <property type="evidence" value="ECO:0007669"/>
    <property type="project" value="UniProtKB-KW"/>
</dbReference>
<keyword evidence="8" id="KW-1185">Reference proteome</keyword>
<dbReference type="EMBL" id="JAQLOI010000003">
    <property type="protein sequence ID" value="MDB1126187.1"/>
    <property type="molecule type" value="Genomic_DNA"/>
</dbReference>
<dbReference type="Proteomes" id="UP001210678">
    <property type="component" value="Unassembled WGS sequence"/>
</dbReference>
<reference evidence="7 8" key="1">
    <citation type="submission" date="2023-01" db="EMBL/GenBank/DDBJ databases">
        <title>Vibrio sp. KJ40-1 sp.nov, isolated from marine algae.</title>
        <authorList>
            <person name="Butt M."/>
            <person name="Kim J.M.J."/>
            <person name="Jeon C.O.C."/>
        </authorList>
    </citation>
    <scope>NUCLEOTIDE SEQUENCE [LARGE SCALE GENOMIC DNA]</scope>
    <source>
        <strain evidence="7 8">KJ40-1</strain>
    </source>
</reference>
<keyword evidence="7" id="KW-0808">Transferase</keyword>
<organism evidence="7 8">
    <name type="scientific">Vibrio algarum</name>
    <dbReference type="NCBI Taxonomy" id="3020714"/>
    <lineage>
        <taxon>Bacteria</taxon>
        <taxon>Pseudomonadati</taxon>
        <taxon>Pseudomonadota</taxon>
        <taxon>Gammaproteobacteria</taxon>
        <taxon>Vibrionales</taxon>
        <taxon>Vibrionaceae</taxon>
        <taxon>Vibrio</taxon>
    </lineage>
</organism>